<dbReference type="InterPro" id="IPR036890">
    <property type="entry name" value="HATPase_C_sf"/>
</dbReference>
<dbReference type="PRINTS" id="PR00344">
    <property type="entry name" value="BCTRLSENSOR"/>
</dbReference>
<reference evidence="5 6" key="1">
    <citation type="submission" date="2015-09" db="EMBL/GenBank/DDBJ databases">
        <title>Sorangium comparison.</title>
        <authorList>
            <person name="Zaburannyi N."/>
            <person name="Bunk B."/>
            <person name="Overmann J."/>
            <person name="Mueller R."/>
        </authorList>
    </citation>
    <scope>NUCLEOTIDE SEQUENCE [LARGE SCALE GENOMIC DNA]</scope>
    <source>
        <strain evidence="5 6">So ceGT47</strain>
    </source>
</reference>
<organism evidence="5 6">
    <name type="scientific">Sorangium cellulosum</name>
    <name type="common">Polyangium cellulosum</name>
    <dbReference type="NCBI Taxonomy" id="56"/>
    <lineage>
        <taxon>Bacteria</taxon>
        <taxon>Pseudomonadati</taxon>
        <taxon>Myxococcota</taxon>
        <taxon>Polyangia</taxon>
        <taxon>Polyangiales</taxon>
        <taxon>Polyangiaceae</taxon>
        <taxon>Sorangium</taxon>
    </lineage>
</organism>
<dbReference type="SUPFAM" id="SSF47384">
    <property type="entry name" value="Homodimeric domain of signal transducing histidine kinase"/>
    <property type="match status" value="1"/>
</dbReference>
<dbReference type="EC" id="2.7.13.3" evidence="2"/>
<dbReference type="Pfam" id="PF02518">
    <property type="entry name" value="HATPase_c"/>
    <property type="match status" value="1"/>
</dbReference>
<keyword evidence="3" id="KW-0597">Phosphoprotein</keyword>
<proteinExistence type="predicted"/>
<evidence type="ECO:0000313" key="5">
    <source>
        <dbReference type="EMBL" id="AUX20539.1"/>
    </source>
</evidence>
<gene>
    <name evidence="5" type="primary">cpxA</name>
    <name evidence="5" type="ORF">SOCEGT47_010110</name>
</gene>
<sequence length="547" mass="59862">MRTIKQILSAHEPEIFESWTNEANRAAAARGLTRPELTNMMLEYVRSLARGWDGEEVRRERAELIESHLSSRLRAGFRLDETIEEFAILGRAILRACAVSATEARPSPEEIERLFAEIQDASVLVTQAYRQHLQDDAQTEKRYLRLLHAPFLEPLGSEAPLSSERLRKALDVVMESVGADTAALLLHDAGTGNLVMVASVGLAEEPLVEYARTVDASSFAGAVALRGQPMSIRDVETTSLDVPDGLRDSGIHSLLGVRLPAHRALLGIVYVGLCEKRPFTPQEIRRIQAIGERLALLIDNARLYEDLLGQLDAVRAERELREQFVSVLAHDLRGPLSAARMAATLLAARPDADGTHVARRVEVVVRNLDRADRMVIDLLDVARIHAGRRLSLTLEECDLGEIGRELVNELAVEHPGRLALHADEGARGIWGASELRRALWNLVSNALKYGAQDAPITVSILKRGDGVEARVHNEGAPISSEAQETMFEPFTRAAGERGAHGWGLGLMLVRACAEAHGGSVHVDTAPDRGTTFTLRLPADARPAQNGA</sequence>
<evidence type="ECO:0000256" key="1">
    <source>
        <dbReference type="ARBA" id="ARBA00000085"/>
    </source>
</evidence>
<dbReference type="AlphaFoldDB" id="A0A4P2PV44"/>
<dbReference type="SUPFAM" id="SSF55874">
    <property type="entry name" value="ATPase domain of HSP90 chaperone/DNA topoisomerase II/histidine kinase"/>
    <property type="match status" value="1"/>
</dbReference>
<dbReference type="GO" id="GO:0005886">
    <property type="term" value="C:plasma membrane"/>
    <property type="evidence" value="ECO:0007669"/>
    <property type="project" value="TreeGrafter"/>
</dbReference>
<keyword evidence="5" id="KW-0418">Kinase</keyword>
<dbReference type="SMART" id="SM00388">
    <property type="entry name" value="HisKA"/>
    <property type="match status" value="1"/>
</dbReference>
<evidence type="ECO:0000256" key="3">
    <source>
        <dbReference type="ARBA" id="ARBA00022553"/>
    </source>
</evidence>
<dbReference type="InterPro" id="IPR029016">
    <property type="entry name" value="GAF-like_dom_sf"/>
</dbReference>
<dbReference type="PANTHER" id="PTHR45569">
    <property type="entry name" value="SENSOR PROTEIN KDPD"/>
    <property type="match status" value="1"/>
</dbReference>
<dbReference type="InterPro" id="IPR003661">
    <property type="entry name" value="HisK_dim/P_dom"/>
</dbReference>
<dbReference type="EMBL" id="CP012670">
    <property type="protein sequence ID" value="AUX20539.1"/>
    <property type="molecule type" value="Genomic_DNA"/>
</dbReference>
<protein>
    <recommendedName>
        <fullName evidence="2">histidine kinase</fullName>
        <ecNumber evidence="2">2.7.13.3</ecNumber>
    </recommendedName>
</protein>
<dbReference type="InterPro" id="IPR003018">
    <property type="entry name" value="GAF"/>
</dbReference>
<dbReference type="Pfam" id="PF00512">
    <property type="entry name" value="HisKA"/>
    <property type="match status" value="1"/>
</dbReference>
<dbReference type="Gene3D" id="3.30.565.10">
    <property type="entry name" value="Histidine kinase-like ATPase, C-terminal domain"/>
    <property type="match status" value="1"/>
</dbReference>
<dbReference type="Pfam" id="PF01590">
    <property type="entry name" value="GAF"/>
    <property type="match status" value="1"/>
</dbReference>
<evidence type="ECO:0000313" key="6">
    <source>
        <dbReference type="Proteomes" id="UP000295781"/>
    </source>
</evidence>
<dbReference type="Proteomes" id="UP000295781">
    <property type="component" value="Chromosome"/>
</dbReference>
<dbReference type="SMART" id="SM00387">
    <property type="entry name" value="HATPase_c"/>
    <property type="match status" value="1"/>
</dbReference>
<dbReference type="SUPFAM" id="SSF55781">
    <property type="entry name" value="GAF domain-like"/>
    <property type="match status" value="1"/>
</dbReference>
<evidence type="ECO:0000259" key="4">
    <source>
        <dbReference type="PROSITE" id="PS50109"/>
    </source>
</evidence>
<accession>A0A4P2PV44</accession>
<dbReference type="CDD" id="cd00082">
    <property type="entry name" value="HisKA"/>
    <property type="match status" value="1"/>
</dbReference>
<dbReference type="SMART" id="SM00065">
    <property type="entry name" value="GAF"/>
    <property type="match status" value="1"/>
</dbReference>
<keyword evidence="5" id="KW-0808">Transferase</keyword>
<dbReference type="RefSeq" id="WP_242515908.1">
    <property type="nucleotide sequence ID" value="NZ_CP012670.1"/>
</dbReference>
<dbReference type="GO" id="GO:0000155">
    <property type="term" value="F:phosphorelay sensor kinase activity"/>
    <property type="evidence" value="ECO:0007669"/>
    <property type="project" value="InterPro"/>
</dbReference>
<dbReference type="InterPro" id="IPR005467">
    <property type="entry name" value="His_kinase_dom"/>
</dbReference>
<dbReference type="Gene3D" id="3.30.450.40">
    <property type="match status" value="1"/>
</dbReference>
<dbReference type="InterPro" id="IPR036097">
    <property type="entry name" value="HisK_dim/P_sf"/>
</dbReference>
<comment type="catalytic activity">
    <reaction evidence="1">
        <text>ATP + protein L-histidine = ADP + protein N-phospho-L-histidine.</text>
        <dbReference type="EC" id="2.7.13.3"/>
    </reaction>
</comment>
<name>A0A4P2PV44_SORCE</name>
<dbReference type="InterPro" id="IPR052023">
    <property type="entry name" value="Histidine_kinase_KdpD"/>
</dbReference>
<dbReference type="InterPro" id="IPR003594">
    <property type="entry name" value="HATPase_dom"/>
</dbReference>
<dbReference type="Gene3D" id="1.10.287.130">
    <property type="match status" value="1"/>
</dbReference>
<dbReference type="PANTHER" id="PTHR45569:SF1">
    <property type="entry name" value="SENSOR PROTEIN KDPD"/>
    <property type="match status" value="1"/>
</dbReference>
<dbReference type="PROSITE" id="PS50109">
    <property type="entry name" value="HIS_KIN"/>
    <property type="match status" value="1"/>
</dbReference>
<dbReference type="InterPro" id="IPR004358">
    <property type="entry name" value="Sig_transdc_His_kin-like_C"/>
</dbReference>
<feature type="domain" description="Histidine kinase" evidence="4">
    <location>
        <begin position="327"/>
        <end position="540"/>
    </location>
</feature>
<dbReference type="CDD" id="cd00075">
    <property type="entry name" value="HATPase"/>
    <property type="match status" value="1"/>
</dbReference>
<evidence type="ECO:0000256" key="2">
    <source>
        <dbReference type="ARBA" id="ARBA00012438"/>
    </source>
</evidence>